<evidence type="ECO:0000313" key="2">
    <source>
        <dbReference type="EMBL" id="MCX2719524.1"/>
    </source>
</evidence>
<evidence type="ECO:0000256" key="1">
    <source>
        <dbReference type="SAM" id="Phobius"/>
    </source>
</evidence>
<comment type="caution">
    <text evidence="2">The sequence shown here is derived from an EMBL/GenBank/DDBJ whole genome shotgun (WGS) entry which is preliminary data.</text>
</comment>
<reference evidence="2" key="1">
    <citation type="submission" date="2022-11" db="EMBL/GenBank/DDBJ databases">
        <title>The characterization of three novel Bacteroidetes species and genomic analysis of their roles in tidal elemental geochemical cycles.</title>
        <authorList>
            <person name="Ma K.-J."/>
        </authorList>
    </citation>
    <scope>NUCLEOTIDE SEQUENCE</scope>
    <source>
        <strain evidence="2">M415</strain>
    </source>
</reference>
<dbReference type="AlphaFoldDB" id="A0AAE3MLA6"/>
<name>A0AAE3MLA6_9FLAO</name>
<proteinExistence type="predicted"/>
<dbReference type="RefSeq" id="WP_266012212.1">
    <property type="nucleotide sequence ID" value="NZ_JAPFQP010000002.1"/>
</dbReference>
<keyword evidence="1" id="KW-0472">Membrane</keyword>
<keyword evidence="3" id="KW-1185">Reference proteome</keyword>
<protein>
    <submittedName>
        <fullName evidence="2">Uncharacterized protein</fullName>
    </submittedName>
</protein>
<evidence type="ECO:0000313" key="3">
    <source>
        <dbReference type="Proteomes" id="UP001207116"/>
    </source>
</evidence>
<feature type="transmembrane region" description="Helical" evidence="1">
    <location>
        <begin position="34"/>
        <end position="53"/>
    </location>
</feature>
<dbReference type="Proteomes" id="UP001207116">
    <property type="component" value="Unassembled WGS sequence"/>
</dbReference>
<accession>A0AAE3MLA6</accession>
<keyword evidence="1" id="KW-1133">Transmembrane helix</keyword>
<gene>
    <name evidence="2" type="ORF">OO016_07920</name>
</gene>
<keyword evidence="1" id="KW-0812">Transmembrane</keyword>
<organism evidence="2 3">
    <name type="scientific">Lentiprolixibacter aurantiacus</name>
    <dbReference type="NCBI Taxonomy" id="2993939"/>
    <lineage>
        <taxon>Bacteria</taxon>
        <taxon>Pseudomonadati</taxon>
        <taxon>Bacteroidota</taxon>
        <taxon>Flavobacteriia</taxon>
        <taxon>Flavobacteriales</taxon>
        <taxon>Flavobacteriaceae</taxon>
        <taxon>Lentiprolixibacter</taxon>
    </lineage>
</organism>
<feature type="transmembrane region" description="Helical" evidence="1">
    <location>
        <begin position="12"/>
        <end position="28"/>
    </location>
</feature>
<sequence length="58" mass="6103">MTDVTKDKSSWAVGGGVILGLGVGFFFLRTDALWFVGSMMIGLGLGLLVASLLSGRRK</sequence>
<dbReference type="EMBL" id="JAPFQP010000002">
    <property type="protein sequence ID" value="MCX2719524.1"/>
    <property type="molecule type" value="Genomic_DNA"/>
</dbReference>